<keyword evidence="3" id="KW-1185">Reference proteome</keyword>
<accession>A0A8J9VAQ0</accession>
<name>A0A8J9VAQ0_9NEOP</name>
<gene>
    <name evidence="2" type="ORF">BINO364_LOCUS13543</name>
</gene>
<dbReference type="EMBL" id="OV170227">
    <property type="protein sequence ID" value="CAH0728312.1"/>
    <property type="molecule type" value="Genomic_DNA"/>
</dbReference>
<organism evidence="2 3">
    <name type="scientific">Brenthis ino</name>
    <name type="common">lesser marbled fritillary</name>
    <dbReference type="NCBI Taxonomy" id="405034"/>
    <lineage>
        <taxon>Eukaryota</taxon>
        <taxon>Metazoa</taxon>
        <taxon>Ecdysozoa</taxon>
        <taxon>Arthropoda</taxon>
        <taxon>Hexapoda</taxon>
        <taxon>Insecta</taxon>
        <taxon>Pterygota</taxon>
        <taxon>Neoptera</taxon>
        <taxon>Endopterygota</taxon>
        <taxon>Lepidoptera</taxon>
        <taxon>Glossata</taxon>
        <taxon>Ditrysia</taxon>
        <taxon>Papilionoidea</taxon>
        <taxon>Nymphalidae</taxon>
        <taxon>Heliconiinae</taxon>
        <taxon>Argynnini</taxon>
        <taxon>Brenthis</taxon>
    </lineage>
</organism>
<proteinExistence type="predicted"/>
<dbReference type="AlphaFoldDB" id="A0A8J9VAQ0"/>
<keyword evidence="1" id="KW-1133">Transmembrane helix</keyword>
<dbReference type="Proteomes" id="UP000838878">
    <property type="component" value="Chromosome 7"/>
</dbReference>
<evidence type="ECO:0000313" key="3">
    <source>
        <dbReference type="Proteomes" id="UP000838878"/>
    </source>
</evidence>
<sequence length="73" mass="8159">MRLRGVHTTDVKCGVGWPAIGERLPPPTHAQRAACEKNLREENSVSEPWTFKILCLFYYVGGIIAVLHLLNIA</sequence>
<reference evidence="2" key="1">
    <citation type="submission" date="2021-12" db="EMBL/GenBank/DDBJ databases">
        <authorList>
            <person name="Martin H S."/>
        </authorList>
    </citation>
    <scope>NUCLEOTIDE SEQUENCE</scope>
</reference>
<keyword evidence="1" id="KW-0472">Membrane</keyword>
<protein>
    <submittedName>
        <fullName evidence="2">Uncharacterized protein</fullName>
    </submittedName>
</protein>
<evidence type="ECO:0000256" key="1">
    <source>
        <dbReference type="SAM" id="Phobius"/>
    </source>
</evidence>
<keyword evidence="1" id="KW-0812">Transmembrane</keyword>
<feature type="non-terminal residue" evidence="2">
    <location>
        <position position="73"/>
    </location>
</feature>
<feature type="transmembrane region" description="Helical" evidence="1">
    <location>
        <begin position="49"/>
        <end position="70"/>
    </location>
</feature>
<evidence type="ECO:0000313" key="2">
    <source>
        <dbReference type="EMBL" id="CAH0728312.1"/>
    </source>
</evidence>